<feature type="transmembrane region" description="Helical" evidence="1">
    <location>
        <begin position="119"/>
        <end position="142"/>
    </location>
</feature>
<keyword evidence="1" id="KW-1133">Transmembrane helix</keyword>
<dbReference type="OrthoDB" id="1135037at2"/>
<feature type="transmembrane region" description="Helical" evidence="1">
    <location>
        <begin position="47"/>
        <end position="69"/>
    </location>
</feature>
<evidence type="ECO:0000256" key="1">
    <source>
        <dbReference type="SAM" id="Phobius"/>
    </source>
</evidence>
<reference evidence="2 3" key="1">
    <citation type="submission" date="2018-04" db="EMBL/GenBank/DDBJ databases">
        <title>Marixanthomonas spongiae HN-E44 sp. nov., isolated from a marine sponge.</title>
        <authorList>
            <person name="Luo L."/>
            <person name="Zhuang L."/>
        </authorList>
    </citation>
    <scope>NUCLEOTIDE SEQUENCE [LARGE SCALE GENOMIC DNA]</scope>
    <source>
        <strain evidence="2 3">HN-E44</strain>
    </source>
</reference>
<dbReference type="Proteomes" id="UP000245962">
    <property type="component" value="Unassembled WGS sequence"/>
</dbReference>
<accession>A0A2U0HZI8</accession>
<comment type="caution">
    <text evidence="2">The sequence shown here is derived from an EMBL/GenBank/DDBJ whole genome shotgun (WGS) entry which is preliminary data.</text>
</comment>
<dbReference type="AlphaFoldDB" id="A0A2U0HZI8"/>
<evidence type="ECO:0000313" key="2">
    <source>
        <dbReference type="EMBL" id="PVW14248.1"/>
    </source>
</evidence>
<evidence type="ECO:0000313" key="3">
    <source>
        <dbReference type="Proteomes" id="UP000245962"/>
    </source>
</evidence>
<sequence length="159" mass="18112">MKKIKLLHVFVVGLIILYILFFLGNTYVTFFSDFMDQFEYLYDNFIFGYYTQFVGVFLSVFTFIGLIYVKKGLSITLKNGLFNFKSSINFITAGKYFLLSGVLGGVFDIILFFYSSGSIVGIASFSQNFLLIILAFVLYIIADIIKNGTELKTENELTI</sequence>
<feature type="transmembrane region" description="Helical" evidence="1">
    <location>
        <begin position="90"/>
        <end position="113"/>
    </location>
</feature>
<gene>
    <name evidence="2" type="ORF">DDV96_10600</name>
</gene>
<protein>
    <recommendedName>
        <fullName evidence="4">DUF2975 domain-containing protein</fullName>
    </recommendedName>
</protein>
<dbReference type="EMBL" id="QEHR01000006">
    <property type="protein sequence ID" value="PVW14248.1"/>
    <property type="molecule type" value="Genomic_DNA"/>
</dbReference>
<organism evidence="2 3">
    <name type="scientific">Marixanthomonas spongiae</name>
    <dbReference type="NCBI Taxonomy" id="2174845"/>
    <lineage>
        <taxon>Bacteria</taxon>
        <taxon>Pseudomonadati</taxon>
        <taxon>Bacteroidota</taxon>
        <taxon>Flavobacteriia</taxon>
        <taxon>Flavobacteriales</taxon>
        <taxon>Flavobacteriaceae</taxon>
        <taxon>Marixanthomonas</taxon>
    </lineage>
</organism>
<name>A0A2U0HZI8_9FLAO</name>
<feature type="transmembrane region" description="Helical" evidence="1">
    <location>
        <begin position="7"/>
        <end position="27"/>
    </location>
</feature>
<keyword evidence="1" id="KW-0812">Transmembrane</keyword>
<keyword evidence="1" id="KW-0472">Membrane</keyword>
<evidence type="ECO:0008006" key="4">
    <source>
        <dbReference type="Google" id="ProtNLM"/>
    </source>
</evidence>
<dbReference type="RefSeq" id="WP_116694738.1">
    <property type="nucleotide sequence ID" value="NZ_QEHR01000006.1"/>
</dbReference>
<proteinExistence type="predicted"/>
<keyword evidence="3" id="KW-1185">Reference proteome</keyword>